<evidence type="ECO:0000313" key="1">
    <source>
        <dbReference type="EMBL" id="PWS28453.1"/>
    </source>
</evidence>
<dbReference type="OrthoDB" id="9816185at2"/>
<reference evidence="1 2" key="1">
    <citation type="submission" date="2018-05" db="EMBL/GenBank/DDBJ databases">
        <title>Pedobacter paludis sp. nov., isolated from wetland soil.</title>
        <authorList>
            <person name="Zhang Y."/>
            <person name="Wang G."/>
        </authorList>
    </citation>
    <scope>NUCLEOTIDE SEQUENCE [LARGE SCALE GENOMIC DNA]</scope>
    <source>
        <strain evidence="1 2">KCTC22721</strain>
    </source>
</reference>
<name>A0A317ERJ1_9SPHI</name>
<evidence type="ECO:0008006" key="3">
    <source>
        <dbReference type="Google" id="ProtNLM"/>
    </source>
</evidence>
<protein>
    <recommendedName>
        <fullName evidence="3">HNH endonuclease</fullName>
    </recommendedName>
</protein>
<proteinExistence type="predicted"/>
<keyword evidence="2" id="KW-1185">Reference proteome</keyword>
<dbReference type="AlphaFoldDB" id="A0A317ERJ1"/>
<organism evidence="1 2">
    <name type="scientific">Pedobacter yonginense</name>
    <dbReference type="NCBI Taxonomy" id="651869"/>
    <lineage>
        <taxon>Bacteria</taxon>
        <taxon>Pseudomonadati</taxon>
        <taxon>Bacteroidota</taxon>
        <taxon>Sphingobacteriia</taxon>
        <taxon>Sphingobacteriales</taxon>
        <taxon>Sphingobacteriaceae</taxon>
        <taxon>Pedobacter</taxon>
    </lineage>
</organism>
<dbReference type="Proteomes" id="UP000245379">
    <property type="component" value="Unassembled WGS sequence"/>
</dbReference>
<dbReference type="EMBL" id="QGNZ01000001">
    <property type="protein sequence ID" value="PWS28453.1"/>
    <property type="molecule type" value="Genomic_DNA"/>
</dbReference>
<accession>A0A317ERJ1</accession>
<gene>
    <name evidence="1" type="ORF">DHW03_00925</name>
</gene>
<comment type="caution">
    <text evidence="1">The sequence shown here is derived from an EMBL/GenBank/DDBJ whole genome shotgun (WGS) entry which is preliminary data.</text>
</comment>
<evidence type="ECO:0000313" key="2">
    <source>
        <dbReference type="Proteomes" id="UP000245379"/>
    </source>
</evidence>
<sequence>MLFQLHSSKHEIEKIHELLTQFFTKIADAETAEFSNSLFPTWVNDDIMKGKLKENFEGFFHRCKTSLSQDEVSLLSKTFLENNDIIELCLNKAASLTGLDDLPQNISAIVDFQVTTGKNLFQWLYSYILTSKDSPILKTLNTSLNDHFESFQSKNPSICTFCGLETYTLIDTEGRPDYDHYLNSSQYPFSAVNLNNLFPMGLRCNQRVKGADHILFDNFLEKHRRTSFYPYNSKYSYKDFEYQLECLEEPNISNGLKGQFNVSIDAIDKDDEVLKENLRTWVSVFDVEKRYAEEIRRSTKSWIDIIIYDSFPEVKETNPENNVDQNIDLSISENVKICKLTDARITSMVNLVPQFIFHQYLLENSSIIRALIKIDENTSSKVNMNWLN</sequence>
<dbReference type="RefSeq" id="WP_109923884.1">
    <property type="nucleotide sequence ID" value="NZ_QGNZ01000001.1"/>
</dbReference>